<sequence>MWREFWATYGKRTVGAAAGLFFGFVYLFAGFWDMLFFILLVSIGYWIGKRKDLREEPIFQWQRIWNWLMERYRPFR</sequence>
<keyword evidence="1" id="KW-0812">Transmembrane</keyword>
<evidence type="ECO:0000313" key="2">
    <source>
        <dbReference type="EMBL" id="GGG56817.1"/>
    </source>
</evidence>
<feature type="transmembrane region" description="Helical" evidence="1">
    <location>
        <begin position="20"/>
        <end position="47"/>
    </location>
</feature>
<evidence type="ECO:0000313" key="3">
    <source>
        <dbReference type="Proteomes" id="UP000600247"/>
    </source>
</evidence>
<keyword evidence="1" id="KW-0472">Membrane</keyword>
<evidence type="ECO:0008006" key="4">
    <source>
        <dbReference type="Google" id="ProtNLM"/>
    </source>
</evidence>
<keyword evidence="3" id="KW-1185">Reference proteome</keyword>
<keyword evidence="1" id="KW-1133">Transmembrane helix</keyword>
<evidence type="ECO:0000256" key="1">
    <source>
        <dbReference type="SAM" id="Phobius"/>
    </source>
</evidence>
<gene>
    <name evidence="2" type="ORF">GCM10010918_07300</name>
</gene>
<dbReference type="RefSeq" id="WP_052350447.1">
    <property type="nucleotide sequence ID" value="NZ_BMHY01000001.1"/>
</dbReference>
<accession>A0A917LTF2</accession>
<dbReference type="AlphaFoldDB" id="A0A917LTF2"/>
<dbReference type="EMBL" id="BMHY01000001">
    <property type="protein sequence ID" value="GGG56817.1"/>
    <property type="molecule type" value="Genomic_DNA"/>
</dbReference>
<dbReference type="Pfam" id="PF10031">
    <property type="entry name" value="DUF2273"/>
    <property type="match status" value="1"/>
</dbReference>
<protein>
    <recommendedName>
        <fullName evidence="4">DUF2273 domain-containing protein</fullName>
    </recommendedName>
</protein>
<organism evidence="2 3">
    <name type="scientific">Paenibacillus radicis</name>
    <name type="common">ex Gao et al. 2016</name>
    <dbReference type="NCBI Taxonomy" id="1737354"/>
    <lineage>
        <taxon>Bacteria</taxon>
        <taxon>Bacillati</taxon>
        <taxon>Bacillota</taxon>
        <taxon>Bacilli</taxon>
        <taxon>Bacillales</taxon>
        <taxon>Paenibacillaceae</taxon>
        <taxon>Paenibacillus</taxon>
    </lineage>
</organism>
<dbReference type="InterPro" id="IPR018730">
    <property type="entry name" value="DUF2273"/>
</dbReference>
<proteinExistence type="predicted"/>
<name>A0A917LTF2_9BACL</name>
<comment type="caution">
    <text evidence="2">The sequence shown here is derived from an EMBL/GenBank/DDBJ whole genome shotgun (WGS) entry which is preliminary data.</text>
</comment>
<reference evidence="2 3" key="1">
    <citation type="journal article" date="2014" name="Int. J. Syst. Evol. Microbiol.">
        <title>Complete genome sequence of Corynebacterium casei LMG S-19264T (=DSM 44701T), isolated from a smear-ripened cheese.</title>
        <authorList>
            <consortium name="US DOE Joint Genome Institute (JGI-PGF)"/>
            <person name="Walter F."/>
            <person name="Albersmeier A."/>
            <person name="Kalinowski J."/>
            <person name="Ruckert C."/>
        </authorList>
    </citation>
    <scope>NUCLEOTIDE SEQUENCE [LARGE SCALE GENOMIC DNA]</scope>
    <source>
        <strain evidence="2 3">CGMCC 1.15286</strain>
    </source>
</reference>
<dbReference type="Proteomes" id="UP000600247">
    <property type="component" value="Unassembled WGS sequence"/>
</dbReference>